<accession>A0A0N4TJF4</accession>
<feature type="transmembrane region" description="Helical" evidence="1">
    <location>
        <begin position="48"/>
        <end position="71"/>
    </location>
</feature>
<dbReference type="AlphaFoldDB" id="A0A0N4TJF4"/>
<keyword evidence="1" id="KW-0472">Membrane</keyword>
<dbReference type="WBParaSite" id="BPAG_0000842801-mRNA-1">
    <property type="protein sequence ID" value="BPAG_0000842801-mRNA-1"/>
    <property type="gene ID" value="BPAG_0000842801"/>
</dbReference>
<sequence length="108" mass="12370">MVTTGFRAGKVVGNLRFRAERVEQEINDTFLSTHRMNPSLRHCMHKPACLSACLCVSANVCSVYVCMYVYVQMEHGARWGRRLARNGTTRNACPSIVRLRHMITLLLW</sequence>
<proteinExistence type="predicted"/>
<dbReference type="Proteomes" id="UP000278627">
    <property type="component" value="Unassembled WGS sequence"/>
</dbReference>
<evidence type="ECO:0000313" key="3">
    <source>
        <dbReference type="Proteomes" id="UP000278627"/>
    </source>
</evidence>
<reference evidence="4" key="1">
    <citation type="submission" date="2017-02" db="UniProtKB">
        <authorList>
            <consortium name="WormBaseParasite"/>
        </authorList>
    </citation>
    <scope>IDENTIFICATION</scope>
</reference>
<protein>
    <submittedName>
        <fullName evidence="4">G-patch domain-containing protein</fullName>
    </submittedName>
</protein>
<reference evidence="2 3" key="2">
    <citation type="submission" date="2018-11" db="EMBL/GenBank/DDBJ databases">
        <authorList>
            <consortium name="Pathogen Informatics"/>
        </authorList>
    </citation>
    <scope>NUCLEOTIDE SEQUENCE [LARGE SCALE GENOMIC DNA]</scope>
</reference>
<evidence type="ECO:0000313" key="2">
    <source>
        <dbReference type="EMBL" id="VDN89576.1"/>
    </source>
</evidence>
<evidence type="ECO:0000256" key="1">
    <source>
        <dbReference type="SAM" id="Phobius"/>
    </source>
</evidence>
<name>A0A0N4TJF4_BRUPA</name>
<keyword evidence="3" id="KW-1185">Reference proteome</keyword>
<evidence type="ECO:0000313" key="4">
    <source>
        <dbReference type="WBParaSite" id="BPAG_0000842801-mRNA-1"/>
    </source>
</evidence>
<gene>
    <name evidence="2" type="ORF">BPAG_LOCUS8390</name>
</gene>
<dbReference type="EMBL" id="UZAD01013134">
    <property type="protein sequence ID" value="VDN89576.1"/>
    <property type="molecule type" value="Genomic_DNA"/>
</dbReference>
<keyword evidence="1" id="KW-1133">Transmembrane helix</keyword>
<organism evidence="4">
    <name type="scientific">Brugia pahangi</name>
    <name type="common">Filarial nematode worm</name>
    <dbReference type="NCBI Taxonomy" id="6280"/>
    <lineage>
        <taxon>Eukaryota</taxon>
        <taxon>Metazoa</taxon>
        <taxon>Ecdysozoa</taxon>
        <taxon>Nematoda</taxon>
        <taxon>Chromadorea</taxon>
        <taxon>Rhabditida</taxon>
        <taxon>Spirurina</taxon>
        <taxon>Spiruromorpha</taxon>
        <taxon>Filarioidea</taxon>
        <taxon>Onchocercidae</taxon>
        <taxon>Brugia</taxon>
    </lineage>
</organism>
<keyword evidence="1" id="KW-0812">Transmembrane</keyword>